<dbReference type="AlphaFoldDB" id="E8RNF6"/>
<dbReference type="Proteomes" id="UP000001492">
    <property type="component" value="Chromosome 1"/>
</dbReference>
<feature type="domain" description="DAGKc" evidence="1">
    <location>
        <begin position="63"/>
        <end position="148"/>
    </location>
</feature>
<dbReference type="InterPro" id="IPR001206">
    <property type="entry name" value="Diacylglycerol_kinase_cat_dom"/>
</dbReference>
<protein>
    <submittedName>
        <fullName evidence="2">Diacylglycerol kinase catalytic region</fullName>
    </submittedName>
</protein>
<dbReference type="GO" id="GO:0016301">
    <property type="term" value="F:kinase activity"/>
    <property type="evidence" value="ECO:0007669"/>
    <property type="project" value="UniProtKB-KW"/>
</dbReference>
<evidence type="ECO:0000313" key="3">
    <source>
        <dbReference type="Proteomes" id="UP000001492"/>
    </source>
</evidence>
<accession>E8RNF6</accession>
<gene>
    <name evidence="2" type="ordered locus">Astex_0085</name>
</gene>
<evidence type="ECO:0000259" key="1">
    <source>
        <dbReference type="PROSITE" id="PS50146"/>
    </source>
</evidence>
<dbReference type="InterPro" id="IPR016064">
    <property type="entry name" value="NAD/diacylglycerol_kinase_sf"/>
</dbReference>
<evidence type="ECO:0000313" key="2">
    <source>
        <dbReference type="EMBL" id="ADU11787.1"/>
    </source>
</evidence>
<dbReference type="Gene3D" id="3.40.50.10330">
    <property type="entry name" value="Probable inorganic polyphosphate/atp-NAD kinase, domain 1"/>
    <property type="match status" value="1"/>
</dbReference>
<dbReference type="STRING" id="573065.Astex_0085"/>
<dbReference type="PROSITE" id="PS50146">
    <property type="entry name" value="DAGK"/>
    <property type="match status" value="1"/>
</dbReference>
<keyword evidence="2" id="KW-0418">Kinase</keyword>
<reference evidence="3" key="1">
    <citation type="submission" date="2010-12" db="EMBL/GenBank/DDBJ databases">
        <title>Complete sequence of chromosome 1 of Asticcacaulis excentricus CB 48.</title>
        <authorList>
            <consortium name="US DOE Joint Genome Institute"/>
            <person name="Lucas S."/>
            <person name="Copeland A."/>
            <person name="Lapidus A."/>
            <person name="Cheng J.-F."/>
            <person name="Bruce D."/>
            <person name="Goodwin L."/>
            <person name="Pitluck S."/>
            <person name="Teshima H."/>
            <person name="Davenport K."/>
            <person name="Detter J.C."/>
            <person name="Han C."/>
            <person name="Tapia R."/>
            <person name="Land M."/>
            <person name="Hauser L."/>
            <person name="Jeffries C."/>
            <person name="Kyrpides N."/>
            <person name="Ivanova N."/>
            <person name="Ovchinnikova G."/>
            <person name="Brun Y.V."/>
            <person name="Woyke T."/>
        </authorList>
    </citation>
    <scope>NUCLEOTIDE SEQUENCE [LARGE SCALE GENOMIC DNA]</scope>
    <source>
        <strain evidence="3">ATCC 15261 / DSM 4724 / KCTC 12464 / NCIMB 9791 / VKM B-1370 / CB 48</strain>
    </source>
</reference>
<organism evidence="2 3">
    <name type="scientific">Asticcacaulis excentricus (strain ATCC 15261 / DSM 4724 / KCTC 12464 / NCIMB 9791 / VKM B-1370 / CB 48)</name>
    <dbReference type="NCBI Taxonomy" id="573065"/>
    <lineage>
        <taxon>Bacteria</taxon>
        <taxon>Pseudomonadati</taxon>
        <taxon>Pseudomonadota</taxon>
        <taxon>Alphaproteobacteria</taxon>
        <taxon>Caulobacterales</taxon>
        <taxon>Caulobacteraceae</taxon>
        <taxon>Asticcacaulis</taxon>
    </lineage>
</organism>
<dbReference type="SUPFAM" id="SSF111331">
    <property type="entry name" value="NAD kinase/diacylglycerol kinase-like"/>
    <property type="match status" value="1"/>
</dbReference>
<proteinExistence type="predicted"/>
<dbReference type="eggNOG" id="COG1597">
    <property type="taxonomic scope" value="Bacteria"/>
</dbReference>
<keyword evidence="3" id="KW-1185">Reference proteome</keyword>
<sequence length="322" mass="36059">MERELHARIVFLHSSRHINDMAAKAYNILINGKAGTVLNLGHDSITAAIEASGMAVNELLFAEPEEMEAALNRFAQSSDPLLVGGGDGTLRSCAETLSRKNKAFGILPFGTMNLLAHDLGMNTLDEALKAYAKGALETRVDAGEINEELFLCCASIGVMPEASVFREEHRTNNFLLMVPYLFWFVADYFERRKNARIVLQNGKRLHRFRSPAVVISANRYADTTRIDESNFKRNDLQGGELAAYIASTRTRVSHLRFLTRLLVGNWKSDPDLTELTGTQMTLWTRHRKEKVSVDGEVTDLKTPLVIKLKARYVPLLIPLREA</sequence>
<keyword evidence="2" id="KW-0808">Transferase</keyword>
<name>E8RNF6_ASTEC</name>
<dbReference type="Pfam" id="PF00781">
    <property type="entry name" value="DAGK_cat"/>
    <property type="match status" value="1"/>
</dbReference>
<dbReference type="EMBL" id="CP002395">
    <property type="protein sequence ID" value="ADU11787.1"/>
    <property type="molecule type" value="Genomic_DNA"/>
</dbReference>
<dbReference type="HOGENOM" id="CLU_045532_5_1_5"/>
<dbReference type="Gene3D" id="2.60.200.40">
    <property type="match status" value="1"/>
</dbReference>
<dbReference type="InterPro" id="IPR017438">
    <property type="entry name" value="ATP-NAD_kinase_N"/>
</dbReference>
<dbReference type="KEGG" id="aex:Astex_0085"/>